<dbReference type="InterPro" id="IPR027417">
    <property type="entry name" value="P-loop_NTPase"/>
</dbReference>
<evidence type="ECO:0000313" key="18">
    <source>
        <dbReference type="EMBL" id="BBU24308.1"/>
    </source>
</evidence>
<comment type="catalytic activity">
    <reaction evidence="14">
        <text>ATP + H2O = ADP + phosphate + H(+)</text>
        <dbReference type="Rhea" id="RHEA:13065"/>
        <dbReference type="ChEBI" id="CHEBI:15377"/>
        <dbReference type="ChEBI" id="CHEBI:15378"/>
        <dbReference type="ChEBI" id="CHEBI:30616"/>
        <dbReference type="ChEBI" id="CHEBI:43474"/>
        <dbReference type="ChEBI" id="CHEBI:456216"/>
        <dbReference type="EC" id="5.6.2.4"/>
    </reaction>
</comment>
<dbReference type="Gene3D" id="3.40.50.300">
    <property type="entry name" value="P-loop containing nucleotide triphosphate hydrolases"/>
    <property type="match status" value="3"/>
</dbReference>
<dbReference type="SUPFAM" id="SSF52540">
    <property type="entry name" value="P-loop containing nucleoside triphosphate hydrolases"/>
    <property type="match status" value="1"/>
</dbReference>
<keyword evidence="9" id="KW-0238">DNA-binding</keyword>
<dbReference type="Pfam" id="PF00580">
    <property type="entry name" value="UvrD-helicase"/>
    <property type="match status" value="1"/>
</dbReference>
<evidence type="ECO:0000256" key="7">
    <source>
        <dbReference type="ARBA" id="ARBA00022839"/>
    </source>
</evidence>
<dbReference type="GO" id="GO:0043138">
    <property type="term" value="F:3'-5' DNA helicase activity"/>
    <property type="evidence" value="ECO:0007669"/>
    <property type="project" value="UniProtKB-EC"/>
</dbReference>
<evidence type="ECO:0000256" key="5">
    <source>
        <dbReference type="ARBA" id="ARBA00022801"/>
    </source>
</evidence>
<dbReference type="PROSITE" id="PS51217">
    <property type="entry name" value="UVRD_HELICASE_CTER"/>
    <property type="match status" value="1"/>
</dbReference>
<dbReference type="PANTHER" id="PTHR11070">
    <property type="entry name" value="UVRD / RECB / PCRA DNA HELICASE FAMILY MEMBER"/>
    <property type="match status" value="1"/>
</dbReference>
<dbReference type="Proteomes" id="UP000464624">
    <property type="component" value="Chromosome"/>
</dbReference>
<evidence type="ECO:0000256" key="10">
    <source>
        <dbReference type="ARBA" id="ARBA00023204"/>
    </source>
</evidence>
<evidence type="ECO:0000256" key="8">
    <source>
        <dbReference type="ARBA" id="ARBA00022840"/>
    </source>
</evidence>
<evidence type="ECO:0000256" key="15">
    <source>
        <dbReference type="PROSITE-ProRule" id="PRU00560"/>
    </source>
</evidence>
<dbReference type="GO" id="GO:0004527">
    <property type="term" value="F:exonuclease activity"/>
    <property type="evidence" value="ECO:0007669"/>
    <property type="project" value="UniProtKB-KW"/>
</dbReference>
<keyword evidence="5 15" id="KW-0378">Hydrolase</keyword>
<keyword evidence="3 15" id="KW-0547">Nucleotide-binding</keyword>
<evidence type="ECO:0000256" key="2">
    <source>
        <dbReference type="ARBA" id="ARBA00022722"/>
    </source>
</evidence>
<dbReference type="InterPro" id="IPR011335">
    <property type="entry name" value="Restrct_endonuc-II-like"/>
</dbReference>
<keyword evidence="10" id="KW-0234">DNA repair</keyword>
<dbReference type="Pfam" id="PF13361">
    <property type="entry name" value="UvrD_C"/>
    <property type="match status" value="2"/>
</dbReference>
<evidence type="ECO:0000256" key="12">
    <source>
        <dbReference type="ARBA" id="ARBA00034617"/>
    </source>
</evidence>
<protein>
    <recommendedName>
        <fullName evidence="13">DNA 3'-5' helicase</fullName>
        <ecNumber evidence="13">5.6.2.4</ecNumber>
    </recommendedName>
</protein>
<dbReference type="InterPro" id="IPR000212">
    <property type="entry name" value="DNA_helicase_UvrD/REP"/>
</dbReference>
<dbReference type="InterPro" id="IPR014016">
    <property type="entry name" value="UvrD-like_ATP-bd"/>
</dbReference>
<dbReference type="EMBL" id="AP022314">
    <property type="protein sequence ID" value="BBU24308.1"/>
    <property type="molecule type" value="Genomic_DNA"/>
</dbReference>
<evidence type="ECO:0000256" key="1">
    <source>
        <dbReference type="ARBA" id="ARBA00009922"/>
    </source>
</evidence>
<keyword evidence="7" id="KW-0269">Exonuclease</keyword>
<dbReference type="GO" id="GO:0000725">
    <property type="term" value="P:recombinational repair"/>
    <property type="evidence" value="ECO:0007669"/>
    <property type="project" value="TreeGrafter"/>
</dbReference>
<dbReference type="PROSITE" id="PS51198">
    <property type="entry name" value="UVRD_HELICASE_ATP_BIND"/>
    <property type="match status" value="1"/>
</dbReference>
<sequence length="1013" mass="113542">MARRVAWWLADGVPKDSIVAFTFTEKAAEEMQFRIRRYIDAITPEGGNATLGGMYVGTIHSYCFKLLKELNASEYHNYDIMDEIARYALVQRRFHNLLGLPAFQTAISPGRQYRASQTETTDRFLYAYDLLNEYNVLRVELPERPRPTELGAPEAEWCREARLLVDVGKSEAARSFARSAARLYAYLRCRRFLDFSTSQSEAVRLLTDEPNAAESLRQRITHVVVDEFQDVNPVQDILIRLLVGDAGHLTAVGDHRQAIFGWRGGRVEIMADLAGELRDDHDGDVLELTHNFRSTPRLIAVSNSWNRTIGVPPNLTSPDMLHGRVGRTDYDPSHVSALPFPSRTDEANWIAQTIQQLVVPATGQGARHDTRDGDRGLTYSDVAVLVRSSTDARTYMTALRDHGIPAIVRAGPDLFSQPEVLLVAGVLALSAGMERFLGGQDARSFPSRINATLGCPPEPIPVIETAASQLRAEGVPLAGDIEARLAAAGQAIQQRISTQRRLASRDIDGVHTPHLREFLLRGPQPLRRVFPQSIFHDILAELGIAEWDNEGGRSELAMFHIGQLSSLVTGIETPGWTRPEDYPYQIQGLLLWGTKNAREEAAPLLVTPDAVQITTIHSAKGLEFGCVFVADVCSSRFPSSRATRPPNVPFEGPILTRIDPAQIADNPARDGERRLMYVALTRAERYLFVTSSRPSEYFAARPRSSIPGVANIIQSEGGVAFAAPADIPANIETRASEVSRENRLVTSFSDMRYFLECPHDFYLRKVLGFTPTINQAFGYGRGIHNLLREVHSNPQSWSAIAGDRDELMKRIQTLIDRGLFYLRHTTGAPAENMKRQAQEIIADYVETYADELAHLEFEPEREFETLIEEEQVLVSGAIDVVRLDEPPRVTIIDFKSGDPESDERMSLDEDEMRLQLTMYGLAARRELEYQTDRGLVRYMGETEDGRRELEVDLDDHSLAETRKVIAESARNIRHRDFRVGPLRAPRKPTSKTRCDECDFLGICGMQDARNARV</sequence>
<dbReference type="PANTHER" id="PTHR11070:SF2">
    <property type="entry name" value="ATP-DEPENDENT DNA HELICASE SRS2"/>
    <property type="match status" value="1"/>
</dbReference>
<keyword evidence="11" id="KW-0413">Isomerase</keyword>
<dbReference type="Pfam" id="PF12705">
    <property type="entry name" value="PDDEXK_1"/>
    <property type="match status" value="1"/>
</dbReference>
<dbReference type="GO" id="GO:0003677">
    <property type="term" value="F:DNA binding"/>
    <property type="evidence" value="ECO:0007669"/>
    <property type="project" value="UniProtKB-KW"/>
</dbReference>
<keyword evidence="6 15" id="KW-0347">Helicase</keyword>
<name>A0AAD1M2K2_MYCXE</name>
<evidence type="ECO:0000256" key="14">
    <source>
        <dbReference type="ARBA" id="ARBA00048988"/>
    </source>
</evidence>
<dbReference type="AlphaFoldDB" id="A0AAD1M2K2"/>
<dbReference type="InterPro" id="IPR011604">
    <property type="entry name" value="PDDEXK-like_dom_sf"/>
</dbReference>
<evidence type="ECO:0000256" key="11">
    <source>
        <dbReference type="ARBA" id="ARBA00023235"/>
    </source>
</evidence>
<evidence type="ECO:0000256" key="9">
    <source>
        <dbReference type="ARBA" id="ARBA00023125"/>
    </source>
</evidence>
<proteinExistence type="inferred from homology"/>
<keyword evidence="8 15" id="KW-0067">ATP-binding</keyword>
<evidence type="ECO:0000256" key="13">
    <source>
        <dbReference type="ARBA" id="ARBA00034808"/>
    </source>
</evidence>
<accession>A0AAD1M2K2</accession>
<feature type="domain" description="UvrD-like helicase C-terminal" evidence="17">
    <location>
        <begin position="299"/>
        <end position="621"/>
    </location>
</feature>
<comment type="caution">
    <text evidence="15">Lacks conserved residue(s) required for the propagation of feature annotation.</text>
</comment>
<dbReference type="KEGG" id="mxe:MYXE_40980"/>
<dbReference type="GO" id="GO:0005524">
    <property type="term" value="F:ATP binding"/>
    <property type="evidence" value="ECO:0007669"/>
    <property type="project" value="UniProtKB-UniRule"/>
</dbReference>
<evidence type="ECO:0000259" key="17">
    <source>
        <dbReference type="PROSITE" id="PS51217"/>
    </source>
</evidence>
<dbReference type="EC" id="5.6.2.4" evidence="13"/>
<feature type="domain" description="UvrD-like helicase ATP-binding" evidence="16">
    <location>
        <begin position="1"/>
        <end position="295"/>
    </location>
</feature>
<organism evidence="18 19">
    <name type="scientific">Mycobacterium xenopi</name>
    <dbReference type="NCBI Taxonomy" id="1789"/>
    <lineage>
        <taxon>Bacteria</taxon>
        <taxon>Bacillati</taxon>
        <taxon>Actinomycetota</taxon>
        <taxon>Actinomycetes</taxon>
        <taxon>Mycobacteriales</taxon>
        <taxon>Mycobacteriaceae</taxon>
        <taxon>Mycobacterium</taxon>
    </lineage>
</organism>
<dbReference type="Gene3D" id="1.10.10.160">
    <property type="match status" value="1"/>
</dbReference>
<dbReference type="InterPro" id="IPR038726">
    <property type="entry name" value="PDDEXK_AddAB-type"/>
</dbReference>
<gene>
    <name evidence="18" type="ORF">MYXE_40980</name>
</gene>
<evidence type="ECO:0000259" key="16">
    <source>
        <dbReference type="PROSITE" id="PS51198"/>
    </source>
</evidence>
<dbReference type="InterPro" id="IPR014017">
    <property type="entry name" value="DNA_helicase_UvrD-like_C"/>
</dbReference>
<evidence type="ECO:0000256" key="6">
    <source>
        <dbReference type="ARBA" id="ARBA00022806"/>
    </source>
</evidence>
<dbReference type="CDD" id="cd17932">
    <property type="entry name" value="DEXQc_UvrD"/>
    <property type="match status" value="1"/>
</dbReference>
<evidence type="ECO:0000256" key="3">
    <source>
        <dbReference type="ARBA" id="ARBA00022741"/>
    </source>
</evidence>
<keyword evidence="4" id="KW-0227">DNA damage</keyword>
<comment type="similarity">
    <text evidence="1">Belongs to the helicase family. UvrD subfamily.</text>
</comment>
<evidence type="ECO:0000313" key="19">
    <source>
        <dbReference type="Proteomes" id="UP000464624"/>
    </source>
</evidence>
<dbReference type="InterPro" id="IPR013986">
    <property type="entry name" value="DExx_box_DNA_helicase_dom_sf"/>
</dbReference>
<dbReference type="SUPFAM" id="SSF52980">
    <property type="entry name" value="Restriction endonuclease-like"/>
    <property type="match status" value="1"/>
</dbReference>
<evidence type="ECO:0000256" key="4">
    <source>
        <dbReference type="ARBA" id="ARBA00022763"/>
    </source>
</evidence>
<comment type="catalytic activity">
    <reaction evidence="12">
        <text>Couples ATP hydrolysis with the unwinding of duplex DNA by translocating in the 3'-5' direction.</text>
        <dbReference type="EC" id="5.6.2.4"/>
    </reaction>
</comment>
<reference evidence="18 19" key="1">
    <citation type="submission" date="2019-12" db="EMBL/GenBank/DDBJ databases">
        <title>Complete genome sequence of Mycolicibacterium xenopi str. JCM15661T.</title>
        <authorList>
            <person name="Yoshida M."/>
            <person name="Fukano H."/>
            <person name="Asakura T."/>
            <person name="Hoshino Y."/>
        </authorList>
    </citation>
    <scope>NUCLEOTIDE SEQUENCE [LARGE SCALE GENOMIC DNA]</scope>
    <source>
        <strain evidence="18 19">JCM 15661T</strain>
    </source>
</reference>
<dbReference type="Gene3D" id="3.90.320.10">
    <property type="match status" value="1"/>
</dbReference>
<keyword evidence="2" id="KW-0540">Nuclease</keyword>